<keyword evidence="3 13" id="KW-0808">Transferase</keyword>
<evidence type="ECO:0000256" key="2">
    <source>
        <dbReference type="ARBA" id="ARBA00022527"/>
    </source>
</evidence>
<feature type="compositionally biased region" description="Pro residues" evidence="9">
    <location>
        <begin position="365"/>
        <end position="375"/>
    </location>
</feature>
<feature type="domain" description="PASTA" evidence="12">
    <location>
        <begin position="549"/>
        <end position="616"/>
    </location>
</feature>
<feature type="transmembrane region" description="Helical" evidence="10">
    <location>
        <begin position="393"/>
        <end position="414"/>
    </location>
</feature>
<keyword evidence="10" id="KW-0472">Membrane</keyword>
<accession>A0A379JHF4</accession>
<dbReference type="EMBL" id="UGRY01000004">
    <property type="protein sequence ID" value="SUD48089.1"/>
    <property type="molecule type" value="Genomic_DNA"/>
</dbReference>
<protein>
    <recommendedName>
        <fullName evidence="1">non-specific serine/threonine protein kinase</fullName>
        <ecNumber evidence="1">2.7.11.1</ecNumber>
    </recommendedName>
</protein>
<evidence type="ECO:0000313" key="14">
    <source>
        <dbReference type="Proteomes" id="UP000255467"/>
    </source>
</evidence>
<evidence type="ECO:0000259" key="11">
    <source>
        <dbReference type="PROSITE" id="PS50011"/>
    </source>
</evidence>
<dbReference type="Gene3D" id="3.30.10.20">
    <property type="match status" value="4"/>
</dbReference>
<sequence>MIGQILEGRYRIDAPIARGGMSMVFRGEDTRLDRPVAIKVMDPKFAADPQFLTRFELEARAVAKLKHPALVAVYDQGVDGDHPFLIMELVEGGTLRELLRERGPMPPHAVRAVIEPVMQAIGVAHSSGLVHRDIKPENVLISDSGEVKIADFGLVRAVAAANITSASVILGTAAYLSPEQVTSGHADARSDVYAAGVLIFEMLTGRTPFTGDNSLSIALQRVENDVPSPSHHISGVPPEFDELVAHATAREPAHRFADGNEMAAEIRRIAQVLQLPAYRVPAPQESAEHLSARYRVGPTPAPAAPAESRSRPAPVGAADMTTRLPAEPPTTRVPQAAAPPAHQHTRVMTAARELPPDYAQSAAHAPPPTLPPHGDQPPRNGYLADRGRSRRTAVLWLGAVVVLALLLGIGGWWLGVGRYEAVPAIAGMDRERAVATLQAAGFDTEVRDKASDTIPMGNVVGTDPSAGTKVVKGSTVAVLISSGKPKVPDIRPGQDVQSVEQAIRDAGLTPVDAGEVSSTAAEGTVAKVDPDPGTILPMGADVKVYTSKGSAPVELPNVRGKTEEEARAALDAVGIEVTGTRVEFDSKVKAGEVAGTDPAAGTTIDSSQGVVLLISNAVEVPGLLGSSVGDARAKLEALGLGVSVRQLAPSDSSIVISQSSVPGAKVEPGSTITLVALP</sequence>
<evidence type="ECO:0000313" key="13">
    <source>
        <dbReference type="EMBL" id="SUD48089.1"/>
    </source>
</evidence>
<dbReference type="RefSeq" id="WP_039812278.1">
    <property type="nucleotide sequence ID" value="NZ_UGRY01000004.1"/>
</dbReference>
<dbReference type="InterPro" id="IPR000719">
    <property type="entry name" value="Prot_kinase_dom"/>
</dbReference>
<evidence type="ECO:0000259" key="12">
    <source>
        <dbReference type="PROSITE" id="PS51178"/>
    </source>
</evidence>
<keyword evidence="4" id="KW-0547">Nucleotide-binding</keyword>
<feature type="compositionally biased region" description="Low complexity" evidence="9">
    <location>
        <begin position="304"/>
        <end position="314"/>
    </location>
</feature>
<evidence type="ECO:0000256" key="1">
    <source>
        <dbReference type="ARBA" id="ARBA00012513"/>
    </source>
</evidence>
<keyword evidence="10" id="KW-0812">Transmembrane</keyword>
<evidence type="ECO:0000256" key="6">
    <source>
        <dbReference type="ARBA" id="ARBA00022840"/>
    </source>
</evidence>
<dbReference type="NCBIfam" id="NF033483">
    <property type="entry name" value="PknB_PASTA_kin"/>
    <property type="match status" value="1"/>
</dbReference>
<keyword evidence="2" id="KW-0723">Serine/threonine-protein kinase</keyword>
<dbReference type="FunFam" id="1.10.510.10:FF:000021">
    <property type="entry name" value="Serine/threonine protein kinase"/>
    <property type="match status" value="1"/>
</dbReference>
<keyword evidence="14" id="KW-1185">Reference proteome</keyword>
<evidence type="ECO:0000256" key="3">
    <source>
        <dbReference type="ARBA" id="ARBA00022679"/>
    </source>
</evidence>
<comment type="catalytic activity">
    <reaction evidence="7">
        <text>L-threonyl-[protein] + ATP = O-phospho-L-threonyl-[protein] + ADP + H(+)</text>
        <dbReference type="Rhea" id="RHEA:46608"/>
        <dbReference type="Rhea" id="RHEA-COMP:11060"/>
        <dbReference type="Rhea" id="RHEA-COMP:11605"/>
        <dbReference type="ChEBI" id="CHEBI:15378"/>
        <dbReference type="ChEBI" id="CHEBI:30013"/>
        <dbReference type="ChEBI" id="CHEBI:30616"/>
        <dbReference type="ChEBI" id="CHEBI:61977"/>
        <dbReference type="ChEBI" id="CHEBI:456216"/>
        <dbReference type="EC" id="2.7.11.1"/>
    </reaction>
</comment>
<evidence type="ECO:0000256" key="10">
    <source>
        <dbReference type="SAM" id="Phobius"/>
    </source>
</evidence>
<dbReference type="PANTHER" id="PTHR43289:SF34">
    <property type="entry name" value="SERINE_THREONINE-PROTEIN KINASE YBDM-RELATED"/>
    <property type="match status" value="1"/>
</dbReference>
<dbReference type="PROSITE" id="PS51178">
    <property type="entry name" value="PASTA"/>
    <property type="match status" value="4"/>
</dbReference>
<keyword evidence="5 13" id="KW-0418">Kinase</keyword>
<name>A0A379JHF4_9NOCA</name>
<dbReference type="PANTHER" id="PTHR43289">
    <property type="entry name" value="MITOGEN-ACTIVATED PROTEIN KINASE KINASE KINASE 20-RELATED"/>
    <property type="match status" value="1"/>
</dbReference>
<dbReference type="STRING" id="1406858.GCA_000710895_03763"/>
<evidence type="ECO:0000256" key="9">
    <source>
        <dbReference type="SAM" id="MobiDB-lite"/>
    </source>
</evidence>
<dbReference type="SMART" id="SM00220">
    <property type="entry name" value="S_TKc"/>
    <property type="match status" value="1"/>
</dbReference>
<dbReference type="GO" id="GO:0005524">
    <property type="term" value="F:ATP binding"/>
    <property type="evidence" value="ECO:0007669"/>
    <property type="project" value="UniProtKB-KW"/>
</dbReference>
<dbReference type="PROSITE" id="PS00108">
    <property type="entry name" value="PROTEIN_KINASE_ST"/>
    <property type="match status" value="1"/>
</dbReference>
<dbReference type="Gene3D" id="3.30.200.20">
    <property type="entry name" value="Phosphorylase Kinase, domain 1"/>
    <property type="match status" value="1"/>
</dbReference>
<dbReference type="SMART" id="SM00740">
    <property type="entry name" value="PASTA"/>
    <property type="match status" value="4"/>
</dbReference>
<dbReference type="Proteomes" id="UP000255467">
    <property type="component" value="Unassembled WGS sequence"/>
</dbReference>
<dbReference type="CDD" id="cd14014">
    <property type="entry name" value="STKc_PknB_like"/>
    <property type="match status" value="1"/>
</dbReference>
<evidence type="ECO:0000256" key="5">
    <source>
        <dbReference type="ARBA" id="ARBA00022777"/>
    </source>
</evidence>
<dbReference type="EC" id="2.7.11.1" evidence="1"/>
<dbReference type="AlphaFoldDB" id="A0A379JHF4"/>
<dbReference type="SUPFAM" id="SSF56112">
    <property type="entry name" value="Protein kinase-like (PK-like)"/>
    <property type="match status" value="1"/>
</dbReference>
<organism evidence="13 14">
    <name type="scientific">Nocardia otitidiscaviarum</name>
    <dbReference type="NCBI Taxonomy" id="1823"/>
    <lineage>
        <taxon>Bacteria</taxon>
        <taxon>Bacillati</taxon>
        <taxon>Actinomycetota</taxon>
        <taxon>Actinomycetes</taxon>
        <taxon>Mycobacteriales</taxon>
        <taxon>Nocardiaceae</taxon>
        <taxon>Nocardia</taxon>
    </lineage>
</organism>
<comment type="catalytic activity">
    <reaction evidence="8">
        <text>L-seryl-[protein] + ATP = O-phospho-L-seryl-[protein] + ADP + H(+)</text>
        <dbReference type="Rhea" id="RHEA:17989"/>
        <dbReference type="Rhea" id="RHEA-COMP:9863"/>
        <dbReference type="Rhea" id="RHEA-COMP:11604"/>
        <dbReference type="ChEBI" id="CHEBI:15378"/>
        <dbReference type="ChEBI" id="CHEBI:29999"/>
        <dbReference type="ChEBI" id="CHEBI:30616"/>
        <dbReference type="ChEBI" id="CHEBI:83421"/>
        <dbReference type="ChEBI" id="CHEBI:456216"/>
        <dbReference type="EC" id="2.7.11.1"/>
    </reaction>
</comment>
<gene>
    <name evidence="13" type="primary">prkC_4</name>
    <name evidence="13" type="ORF">NCTC1934_05416</name>
</gene>
<dbReference type="Gene3D" id="1.10.510.10">
    <property type="entry name" value="Transferase(Phosphotransferase) domain 1"/>
    <property type="match status" value="1"/>
</dbReference>
<dbReference type="InterPro" id="IPR005543">
    <property type="entry name" value="PASTA_dom"/>
</dbReference>
<reference evidence="13 14" key="1">
    <citation type="submission" date="2018-06" db="EMBL/GenBank/DDBJ databases">
        <authorList>
            <consortium name="Pathogen Informatics"/>
            <person name="Doyle S."/>
        </authorList>
    </citation>
    <scope>NUCLEOTIDE SEQUENCE [LARGE SCALE GENOMIC DNA]</scope>
    <source>
        <strain evidence="13 14">NCTC1934</strain>
    </source>
</reference>
<feature type="domain" description="PASTA" evidence="12">
    <location>
        <begin position="617"/>
        <end position="678"/>
    </location>
</feature>
<feature type="domain" description="PASTA" evidence="12">
    <location>
        <begin position="418"/>
        <end position="482"/>
    </location>
</feature>
<dbReference type="GO" id="GO:0004674">
    <property type="term" value="F:protein serine/threonine kinase activity"/>
    <property type="evidence" value="ECO:0007669"/>
    <property type="project" value="UniProtKB-KW"/>
</dbReference>
<dbReference type="PROSITE" id="PS50011">
    <property type="entry name" value="PROTEIN_KINASE_DOM"/>
    <property type="match status" value="1"/>
</dbReference>
<evidence type="ECO:0000256" key="4">
    <source>
        <dbReference type="ARBA" id="ARBA00022741"/>
    </source>
</evidence>
<dbReference type="CDD" id="cd06577">
    <property type="entry name" value="PASTA_pknB"/>
    <property type="match status" value="3"/>
</dbReference>
<evidence type="ECO:0000256" key="7">
    <source>
        <dbReference type="ARBA" id="ARBA00047899"/>
    </source>
</evidence>
<proteinExistence type="predicted"/>
<dbReference type="OrthoDB" id="9762169at2"/>
<feature type="domain" description="PASTA" evidence="12">
    <location>
        <begin position="483"/>
        <end position="548"/>
    </location>
</feature>
<dbReference type="InterPro" id="IPR008271">
    <property type="entry name" value="Ser/Thr_kinase_AS"/>
</dbReference>
<dbReference type="FunFam" id="3.30.200.20:FF:000035">
    <property type="entry name" value="Serine/threonine protein kinase Stk1"/>
    <property type="match status" value="1"/>
</dbReference>
<feature type="domain" description="Protein kinase" evidence="11">
    <location>
        <begin position="10"/>
        <end position="273"/>
    </location>
</feature>
<dbReference type="GO" id="GO:0106310">
    <property type="term" value="F:protein serine kinase activity"/>
    <property type="evidence" value="ECO:0007669"/>
    <property type="project" value="RHEA"/>
</dbReference>
<dbReference type="GO" id="GO:0045717">
    <property type="term" value="P:negative regulation of fatty acid biosynthetic process"/>
    <property type="evidence" value="ECO:0007669"/>
    <property type="project" value="UniProtKB-ARBA"/>
</dbReference>
<dbReference type="Pfam" id="PF03793">
    <property type="entry name" value="PASTA"/>
    <property type="match status" value="4"/>
</dbReference>
<keyword evidence="6" id="KW-0067">ATP-binding</keyword>
<evidence type="ECO:0000256" key="8">
    <source>
        <dbReference type="ARBA" id="ARBA00048679"/>
    </source>
</evidence>
<dbReference type="InterPro" id="IPR011009">
    <property type="entry name" value="Kinase-like_dom_sf"/>
</dbReference>
<keyword evidence="10" id="KW-1133">Transmembrane helix</keyword>
<dbReference type="Pfam" id="PF00069">
    <property type="entry name" value="Pkinase"/>
    <property type="match status" value="1"/>
</dbReference>
<feature type="region of interest" description="Disordered" evidence="9">
    <location>
        <begin position="297"/>
        <end position="384"/>
    </location>
</feature>